<name>A0ABU2HZS4_9RHOB</name>
<feature type="region of interest" description="Disordered" evidence="1">
    <location>
        <begin position="17"/>
        <end position="48"/>
    </location>
</feature>
<comment type="caution">
    <text evidence="2">The sequence shown here is derived from an EMBL/GenBank/DDBJ whole genome shotgun (WGS) entry which is preliminary data.</text>
</comment>
<dbReference type="Proteomes" id="UP001269144">
    <property type="component" value="Unassembled WGS sequence"/>
</dbReference>
<reference evidence="3" key="1">
    <citation type="submission" date="2023-07" db="EMBL/GenBank/DDBJ databases">
        <title>Paracoccus sp. MBLB3053 whole genome sequence.</title>
        <authorList>
            <person name="Hwang C.Y."/>
            <person name="Cho E.-S."/>
            <person name="Seo M.-J."/>
        </authorList>
    </citation>
    <scope>NUCLEOTIDE SEQUENCE [LARGE SCALE GENOMIC DNA]</scope>
    <source>
        <strain evidence="3">MBLB3053</strain>
    </source>
</reference>
<dbReference type="RefSeq" id="WP_311162836.1">
    <property type="nucleotide sequence ID" value="NZ_JAVQLW010000005.1"/>
</dbReference>
<proteinExistence type="predicted"/>
<gene>
    <name evidence="2" type="ORF">RGQ15_21035</name>
</gene>
<organism evidence="2 3">
    <name type="scientific">Paracoccus aurantius</name>
    <dbReference type="NCBI Taxonomy" id="3073814"/>
    <lineage>
        <taxon>Bacteria</taxon>
        <taxon>Pseudomonadati</taxon>
        <taxon>Pseudomonadota</taxon>
        <taxon>Alphaproteobacteria</taxon>
        <taxon>Rhodobacterales</taxon>
        <taxon>Paracoccaceae</taxon>
        <taxon>Paracoccus</taxon>
    </lineage>
</organism>
<accession>A0ABU2HZS4</accession>
<evidence type="ECO:0000313" key="2">
    <source>
        <dbReference type="EMBL" id="MDS9470040.1"/>
    </source>
</evidence>
<keyword evidence="3" id="KW-1185">Reference proteome</keyword>
<protein>
    <submittedName>
        <fullName evidence="2">Uncharacterized protein</fullName>
    </submittedName>
</protein>
<evidence type="ECO:0000313" key="3">
    <source>
        <dbReference type="Proteomes" id="UP001269144"/>
    </source>
</evidence>
<evidence type="ECO:0000256" key="1">
    <source>
        <dbReference type="SAM" id="MobiDB-lite"/>
    </source>
</evidence>
<sequence>MLILREKKALLIGPADRARKLPGADMPDHAQHSLGDALGFHDGSSSLA</sequence>
<dbReference type="EMBL" id="JAVQLW010000005">
    <property type="protein sequence ID" value="MDS9470040.1"/>
    <property type="molecule type" value="Genomic_DNA"/>
</dbReference>